<evidence type="ECO:0000313" key="3">
    <source>
        <dbReference type="Proteomes" id="UP000553209"/>
    </source>
</evidence>
<protein>
    <submittedName>
        <fullName evidence="2">Uncharacterized protein</fullName>
    </submittedName>
</protein>
<reference evidence="2 3" key="1">
    <citation type="submission" date="2020-04" db="EMBL/GenBank/DDBJ databases">
        <title>MicrobeNet Type strains.</title>
        <authorList>
            <person name="Nicholson A.C."/>
        </authorList>
    </citation>
    <scope>NUCLEOTIDE SEQUENCE [LARGE SCALE GENOMIC DNA]</scope>
    <source>
        <strain evidence="2 3">ATCC 23612</strain>
    </source>
</reference>
<organism evidence="2 3">
    <name type="scientific">Nocardiopsis alborubida</name>
    <dbReference type="NCBI Taxonomy" id="146802"/>
    <lineage>
        <taxon>Bacteria</taxon>
        <taxon>Bacillati</taxon>
        <taxon>Actinomycetota</taxon>
        <taxon>Actinomycetes</taxon>
        <taxon>Streptosporangiales</taxon>
        <taxon>Nocardiopsidaceae</taxon>
        <taxon>Nocardiopsis</taxon>
    </lineage>
</organism>
<feature type="transmembrane region" description="Helical" evidence="1">
    <location>
        <begin position="21"/>
        <end position="43"/>
    </location>
</feature>
<proteinExistence type="predicted"/>
<dbReference type="AlphaFoldDB" id="A0A7X6MHV7"/>
<keyword evidence="3" id="KW-1185">Reference proteome</keyword>
<keyword evidence="1" id="KW-0812">Transmembrane</keyword>
<dbReference type="EMBL" id="JAAXPG010000040">
    <property type="protein sequence ID" value="NKZ01617.1"/>
    <property type="molecule type" value="Genomic_DNA"/>
</dbReference>
<sequence length="173" mass="18247">METTSAPKRRPTTDTVWTRRLQVLTAVCSAVFAVGTALQNFAVVDGEMMRHTMEAAGMSGAQAAREAPGFLLGFRAVGCLFIVGNALGVLAPLGRTWVFWLVVAVNAGQAAGVVLIPPEVFHTSVDLYGPVGLLPTAVTDGGALLLLTVLLAFFAIYRTPWARRRTQGGPPPG</sequence>
<comment type="caution">
    <text evidence="2">The sequence shown here is derived from an EMBL/GenBank/DDBJ whole genome shotgun (WGS) entry which is preliminary data.</text>
</comment>
<keyword evidence="1" id="KW-0472">Membrane</keyword>
<keyword evidence="1" id="KW-1133">Transmembrane helix</keyword>
<evidence type="ECO:0000256" key="1">
    <source>
        <dbReference type="SAM" id="Phobius"/>
    </source>
</evidence>
<evidence type="ECO:0000313" key="2">
    <source>
        <dbReference type="EMBL" id="NKZ01617.1"/>
    </source>
</evidence>
<accession>A0A7X6MHV7</accession>
<name>A0A7X6MHV7_9ACTN</name>
<dbReference type="Proteomes" id="UP000553209">
    <property type="component" value="Unassembled WGS sequence"/>
</dbReference>
<feature type="transmembrane region" description="Helical" evidence="1">
    <location>
        <begin position="137"/>
        <end position="157"/>
    </location>
</feature>
<feature type="transmembrane region" description="Helical" evidence="1">
    <location>
        <begin position="97"/>
        <end position="117"/>
    </location>
</feature>
<gene>
    <name evidence="2" type="ORF">HGB44_28700</name>
</gene>
<dbReference type="RefSeq" id="WP_061079687.1">
    <property type="nucleotide sequence ID" value="NZ_JAAXPG010000040.1"/>
</dbReference>
<feature type="transmembrane region" description="Helical" evidence="1">
    <location>
        <begin position="70"/>
        <end position="90"/>
    </location>
</feature>